<name>A0A0D8BFX5_9ACTN</name>
<dbReference type="InterPro" id="IPR005543">
    <property type="entry name" value="PASTA_dom"/>
</dbReference>
<dbReference type="Gene3D" id="3.30.10.20">
    <property type="match status" value="4"/>
</dbReference>
<dbReference type="PROSITE" id="PS51178">
    <property type="entry name" value="PASTA"/>
    <property type="match status" value="3"/>
</dbReference>
<proteinExistence type="predicted"/>
<feature type="region of interest" description="Disordered" evidence="1">
    <location>
        <begin position="382"/>
        <end position="538"/>
    </location>
</feature>
<dbReference type="SMART" id="SM00740">
    <property type="entry name" value="PASTA"/>
    <property type="match status" value="4"/>
</dbReference>
<dbReference type="InterPro" id="IPR011048">
    <property type="entry name" value="Haem_d1_sf"/>
</dbReference>
<gene>
    <name evidence="3" type="ORF">FF36_02658</name>
</gene>
<evidence type="ECO:0000313" key="3">
    <source>
        <dbReference type="EMBL" id="KJE23056.1"/>
    </source>
</evidence>
<sequence>MSPGSRTATPAAARRVPRTVRRLVASRGSLVRSRLALSAVLLLVVAGVSTGTGYRVSKSVLGNGSAYLPAGHGIAHANAAARQPDAQLEGSLATGRQRLEVVQAGRLLYAINKDTGVVSQVDTSRMTATTVVDQASDRGERSLVAGGLNAYVVSKTGTTGSVALLGPGHGTGRPIRLEKKIVGQVADSAGTLWILLADGSLVQVRGTSLVGSPIDVGGDTRLLLTLLHDRPVVVRADANKLVVVRPDHTTHRVPVTLPAGVPIRVSAPSESATAVWLIIVPTRQLIRVDVDSETVGDPVDLGPSADPRYGDPLEVHGRVYAPDDTNHQVLRFDAASLTKADPLPLPANGSGNVELKVDGGWLWINDQYARVATAINPDGSSFNIDKGDGPGLGAGAAGLPGQGAPSLPGPALSSTPPTPDSPPVPRTVPNPFRPSTPPTRAPESVAPSATARQTAAPPAAAPPPAAPPPAAPSTSGPLADRPTQPLAPGPLAPRPLASGPLGGGPPAAQSPAVGPTGPVAPSSVGPGGPGPGGVPRVAVPNVIGLSQTEACAQLRSKRLDCRPEADGKGGGATGSVVDTDPPARTSVQERYIVVVHYRDRITVPGLTGSTVAAACGTVSDLGLTCVQAPSGLAASAAGLNIVTAQTPAAGARVDTGGQVSVTFPNQIAVPQLTGLAADDACNQAKAVGFVNCSGTDIGPAPAGQAPATVVNQTPAVGTGAAPTGPITVQYYGTAQITVPDLTGMSPAAAQAALTSKGLVPAPSPDEVTNQPNVVHSQSPAAATAVASGTQVQYVYEDAAPVPLYLHKRAGDPFYLLSTEASVAGYSNQRSLGNVFPASSPGGGTTAVYRYRCDNVCGSGTTYYFSMSNVASFNPGWVNDGVAFYAYAQPPAGASSIAAMFSPGDSSWVWAVDPSSEHDIYAGRGYTSGNNFTLGYVWP</sequence>
<feature type="domain" description="PASTA" evidence="2">
    <location>
        <begin position="663"/>
        <end position="731"/>
    </location>
</feature>
<dbReference type="SUPFAM" id="SSF51004">
    <property type="entry name" value="C-terminal (heme d1) domain of cytochrome cd1-nitrite reductase"/>
    <property type="match status" value="1"/>
</dbReference>
<feature type="region of interest" description="Disordered" evidence="1">
    <location>
        <begin position="561"/>
        <end position="583"/>
    </location>
</feature>
<feature type="compositionally biased region" description="Low complexity" evidence="1">
    <location>
        <begin position="446"/>
        <end position="458"/>
    </location>
</feature>
<comment type="caution">
    <text evidence="3">The sequence shown here is derived from an EMBL/GenBank/DDBJ whole genome shotgun (WGS) entry which is preliminary data.</text>
</comment>
<dbReference type="OrthoDB" id="3203237at2"/>
<accession>A0A0D8BFX5</accession>
<feature type="compositionally biased region" description="Low complexity" evidence="1">
    <location>
        <begin position="506"/>
        <end position="524"/>
    </location>
</feature>
<reference evidence="3 4" key="2">
    <citation type="journal article" date="2016" name="Genome Announc.">
        <title>Permanent Draft Genome Sequences for Two Variants of Frankia sp. Strain CpI1, the First Frankia Strain Isolated from Root Nodules of Comptonia peregrina.</title>
        <authorList>
            <person name="Oshone R."/>
            <person name="Hurst S.G.IV."/>
            <person name="Abebe-Akele F."/>
            <person name="Simpson S."/>
            <person name="Morris K."/>
            <person name="Thomas W.K."/>
            <person name="Tisa L.S."/>
        </authorList>
    </citation>
    <scope>NUCLEOTIDE SEQUENCE [LARGE SCALE GENOMIC DNA]</scope>
    <source>
        <strain evidence="4">CpI1-S</strain>
    </source>
</reference>
<feature type="domain" description="PASTA" evidence="2">
    <location>
        <begin position="533"/>
        <end position="599"/>
    </location>
</feature>
<dbReference type="RefSeq" id="WP_044885291.1">
    <property type="nucleotide sequence ID" value="NZ_JYFN01000017.1"/>
</dbReference>
<evidence type="ECO:0000256" key="1">
    <source>
        <dbReference type="SAM" id="MobiDB-lite"/>
    </source>
</evidence>
<dbReference type="PATRIC" id="fig|1502723.3.peg.1776"/>
<dbReference type="EMBL" id="JYFN01000017">
    <property type="protein sequence ID" value="KJE23056.1"/>
    <property type="molecule type" value="Genomic_DNA"/>
</dbReference>
<dbReference type="Proteomes" id="UP000032545">
    <property type="component" value="Unassembled WGS sequence"/>
</dbReference>
<keyword evidence="4" id="KW-1185">Reference proteome</keyword>
<reference evidence="4" key="1">
    <citation type="submission" date="2015-02" db="EMBL/GenBank/DDBJ databases">
        <title>Draft Genome of Frankia sp. CpI1-S.</title>
        <authorList>
            <person name="Oshone R.T."/>
            <person name="Ngom M."/>
            <person name="Ghodhbane-Gtari F."/>
            <person name="Gtari M."/>
            <person name="Morris K."/>
            <person name="Thomas K."/>
            <person name="Sen A."/>
            <person name="Tisa L.S."/>
        </authorList>
    </citation>
    <scope>NUCLEOTIDE SEQUENCE [LARGE SCALE GENOMIC DNA]</scope>
    <source>
        <strain evidence="4">CpI1-S</strain>
    </source>
</reference>
<dbReference type="AlphaFoldDB" id="A0A0D8BFX5"/>
<feature type="compositionally biased region" description="Pro residues" evidence="1">
    <location>
        <begin position="459"/>
        <end position="471"/>
    </location>
</feature>
<evidence type="ECO:0000259" key="2">
    <source>
        <dbReference type="PROSITE" id="PS51178"/>
    </source>
</evidence>
<feature type="domain" description="PASTA" evidence="2">
    <location>
        <begin position="732"/>
        <end position="797"/>
    </location>
</feature>
<feature type="compositionally biased region" description="Pro residues" evidence="1">
    <location>
        <begin position="416"/>
        <end position="440"/>
    </location>
</feature>
<dbReference type="Pfam" id="PF03793">
    <property type="entry name" value="PASTA"/>
    <property type="match status" value="3"/>
</dbReference>
<evidence type="ECO:0000313" key="4">
    <source>
        <dbReference type="Proteomes" id="UP000032545"/>
    </source>
</evidence>
<feature type="compositionally biased region" description="Gly residues" evidence="1">
    <location>
        <begin position="389"/>
        <end position="401"/>
    </location>
</feature>
<organism evidence="3 4">
    <name type="scientific">Frankia torreyi</name>
    <dbReference type="NCBI Taxonomy" id="1856"/>
    <lineage>
        <taxon>Bacteria</taxon>
        <taxon>Bacillati</taxon>
        <taxon>Actinomycetota</taxon>
        <taxon>Actinomycetes</taxon>
        <taxon>Frankiales</taxon>
        <taxon>Frankiaceae</taxon>
        <taxon>Frankia</taxon>
    </lineage>
</organism>
<feature type="compositionally biased region" description="Low complexity" evidence="1">
    <location>
        <begin position="402"/>
        <end position="415"/>
    </location>
</feature>
<protein>
    <recommendedName>
        <fullName evidence="2">PASTA domain-containing protein</fullName>
    </recommendedName>
</protein>
<dbReference type="CDD" id="cd06577">
    <property type="entry name" value="PASTA_pknB"/>
    <property type="match status" value="3"/>
</dbReference>